<sequence>MAMASKCTEQAVHEFLMERGGRVQQMELIEHFASVCGRRDQAKEELDGEALKRVVESVAFVKVEDGVKFVCLDREGSVGSVMRAGTGGHHHEECNGNIHEMVHDSDCVNGNHDNREQAAASSSLAGRLDNDKRSTAGDQPAASPPDNKPATESPAASGAGGEVKLRERRRRESAPVIGVLDPDLAHPSGAHSQQVRGARRISKGSQRAMLVSCLSEDSTLEGPDPVGDINTPKGSRRNFIELMMSSSPQVRRSLISRGSRVRDSVKGDGDSTSLLSSATDEDCASVTLDPLEHEWMLCASDGLWDSLQPLLAVEPALVTKRDFVTGFTCLHWAAKQGKAELLSQLLAFAKENAIPVNLNVRSSAGYTPLHLAAMHGHTQVGAITGRWLYHVWVQTHLTRFSVDRWFACCCPTGRRTPRLETTAGGEPSSTCLPLWPPTCRRKEWSSRPDRSQTGRASTAAAVRLAGEAAAGASPGSFREA</sequence>
<feature type="compositionally biased region" description="Basic and acidic residues" evidence="5">
    <location>
        <begin position="441"/>
        <end position="452"/>
    </location>
</feature>
<dbReference type="Pfam" id="PF25877">
    <property type="entry name" value="WHD_SOWAH"/>
    <property type="match status" value="1"/>
</dbReference>
<dbReference type="PROSITE" id="PS50297">
    <property type="entry name" value="ANK_REP_REGION"/>
    <property type="match status" value="1"/>
</dbReference>
<feature type="compositionally biased region" description="Basic and acidic residues" evidence="5">
    <location>
        <begin position="260"/>
        <end position="269"/>
    </location>
</feature>
<dbReference type="AlphaFoldDB" id="Q4RQU8"/>
<comment type="similarity">
    <text evidence="3">Belongs to the SOWAH family.</text>
</comment>
<dbReference type="InterPro" id="IPR002110">
    <property type="entry name" value="Ankyrin_rpt"/>
</dbReference>
<dbReference type="PANTHER" id="PTHR14491:SF4">
    <property type="entry name" value="ANKYRIN REPEAT DOMAIN-CONTAINING PROTEIN SOWAHC"/>
    <property type="match status" value="1"/>
</dbReference>
<accession>Q4RQU8</accession>
<feature type="region of interest" description="Disordered" evidence="5">
    <location>
        <begin position="441"/>
        <end position="460"/>
    </location>
</feature>
<evidence type="ECO:0000259" key="6">
    <source>
        <dbReference type="Pfam" id="PF25877"/>
    </source>
</evidence>
<evidence type="ECO:0000256" key="1">
    <source>
        <dbReference type="ARBA" id="ARBA00022737"/>
    </source>
</evidence>
<name>Q4RQU8_TETNG</name>
<dbReference type="OrthoDB" id="60433at2759"/>
<organism evidence="7">
    <name type="scientific">Tetraodon nigroviridis</name>
    <name type="common">Spotted green pufferfish</name>
    <name type="synonym">Chelonodon nigroviridis</name>
    <dbReference type="NCBI Taxonomy" id="99883"/>
    <lineage>
        <taxon>Eukaryota</taxon>
        <taxon>Metazoa</taxon>
        <taxon>Chordata</taxon>
        <taxon>Craniata</taxon>
        <taxon>Vertebrata</taxon>
        <taxon>Euteleostomi</taxon>
        <taxon>Actinopterygii</taxon>
        <taxon>Neopterygii</taxon>
        <taxon>Teleostei</taxon>
        <taxon>Neoteleostei</taxon>
        <taxon>Acanthomorphata</taxon>
        <taxon>Eupercaria</taxon>
        <taxon>Tetraodontiformes</taxon>
        <taxon>Tetradontoidea</taxon>
        <taxon>Tetraodontidae</taxon>
        <taxon>Tetraodon</taxon>
    </lineage>
</organism>
<dbReference type="Gene3D" id="1.25.40.20">
    <property type="entry name" value="Ankyrin repeat-containing domain"/>
    <property type="match status" value="1"/>
</dbReference>
<keyword evidence="1" id="KW-0677">Repeat</keyword>
<dbReference type="EMBL" id="CAAE01015004">
    <property type="protein sequence ID" value="CAG09234.1"/>
    <property type="molecule type" value="Genomic_DNA"/>
</dbReference>
<dbReference type="InterPro" id="IPR058889">
    <property type="entry name" value="WHD_SOWAHA-C"/>
</dbReference>
<feature type="compositionally biased region" description="Basic and acidic residues" evidence="5">
    <location>
        <begin position="105"/>
        <end position="116"/>
    </location>
</feature>
<evidence type="ECO:0000256" key="5">
    <source>
        <dbReference type="SAM" id="MobiDB-lite"/>
    </source>
</evidence>
<proteinExistence type="inferred from homology"/>
<dbReference type="Pfam" id="PF12796">
    <property type="entry name" value="Ank_2"/>
    <property type="match status" value="1"/>
</dbReference>
<reference evidence="7" key="2">
    <citation type="submission" date="2004-02" db="EMBL/GenBank/DDBJ databases">
        <authorList>
            <consortium name="Genoscope"/>
            <consortium name="Whitehead Institute Centre for Genome Research"/>
        </authorList>
    </citation>
    <scope>NUCLEOTIDE SEQUENCE</scope>
</reference>
<dbReference type="SUPFAM" id="SSF48403">
    <property type="entry name" value="Ankyrin repeat"/>
    <property type="match status" value="1"/>
</dbReference>
<feature type="region of interest" description="Disordered" evidence="5">
    <location>
        <begin position="256"/>
        <end position="276"/>
    </location>
</feature>
<protein>
    <submittedName>
        <fullName evidence="7">Chromosome 2 SCAF15004, whole genome shotgun sequence</fullName>
    </submittedName>
</protein>
<evidence type="ECO:0000256" key="3">
    <source>
        <dbReference type="ARBA" id="ARBA00038122"/>
    </source>
</evidence>
<keyword evidence="2 4" id="KW-0040">ANK repeat</keyword>
<evidence type="ECO:0000256" key="4">
    <source>
        <dbReference type="PROSITE-ProRule" id="PRU00023"/>
    </source>
</evidence>
<dbReference type="KEGG" id="tng:GSTEN00030449G001"/>
<dbReference type="InterPro" id="IPR036770">
    <property type="entry name" value="Ankyrin_rpt-contain_sf"/>
</dbReference>
<evidence type="ECO:0000313" key="7">
    <source>
        <dbReference type="EMBL" id="CAG09234.1"/>
    </source>
</evidence>
<evidence type="ECO:0000256" key="2">
    <source>
        <dbReference type="ARBA" id="ARBA00023043"/>
    </source>
</evidence>
<feature type="domain" description="SOWAHA-C winged helix-turn-helix" evidence="6">
    <location>
        <begin position="7"/>
        <end position="74"/>
    </location>
</feature>
<dbReference type="PROSITE" id="PS50088">
    <property type="entry name" value="ANK_REPEAT"/>
    <property type="match status" value="1"/>
</dbReference>
<dbReference type="PANTHER" id="PTHR14491">
    <property type="entry name" value="SOSONDOWAH, ISOFORM G"/>
    <property type="match status" value="1"/>
</dbReference>
<reference evidence="7" key="1">
    <citation type="journal article" date="2004" name="Nature">
        <title>Genome duplication in the teleost fish Tetraodon nigroviridis reveals the early vertebrate proto-karyotype.</title>
        <authorList>
            <person name="Jaillon O."/>
            <person name="Aury J.-M."/>
            <person name="Brunet F."/>
            <person name="Petit J.-L."/>
            <person name="Stange-Thomann N."/>
            <person name="Mauceli E."/>
            <person name="Bouneau L."/>
            <person name="Fischer C."/>
            <person name="Ozouf-Costaz C."/>
            <person name="Bernot A."/>
            <person name="Nicaud S."/>
            <person name="Jaffe D."/>
            <person name="Fisher S."/>
            <person name="Lutfalla G."/>
            <person name="Dossat C."/>
            <person name="Segurens B."/>
            <person name="Dasilva C."/>
            <person name="Salanoubat M."/>
            <person name="Levy M."/>
            <person name="Boudet N."/>
            <person name="Castellano S."/>
            <person name="Anthouard V."/>
            <person name="Jubin C."/>
            <person name="Castelli V."/>
            <person name="Katinka M."/>
            <person name="Vacherie B."/>
            <person name="Biemont C."/>
            <person name="Skalli Z."/>
            <person name="Cattolico L."/>
            <person name="Poulain J."/>
            <person name="De Berardinis V."/>
            <person name="Cruaud C."/>
            <person name="Duprat S."/>
            <person name="Brottier P."/>
            <person name="Coutanceau J.-P."/>
            <person name="Gouzy J."/>
            <person name="Parra G."/>
            <person name="Lardier G."/>
            <person name="Chapple C."/>
            <person name="McKernan K.J."/>
            <person name="McEwan P."/>
            <person name="Bosak S."/>
            <person name="Kellis M."/>
            <person name="Volff J.-N."/>
            <person name="Guigo R."/>
            <person name="Zody M.C."/>
            <person name="Mesirov J."/>
            <person name="Lindblad-Toh K."/>
            <person name="Birren B."/>
            <person name="Nusbaum C."/>
            <person name="Kahn D."/>
            <person name="Robinson-Rechavi M."/>
            <person name="Laudet V."/>
            <person name="Schachter V."/>
            <person name="Quetier F."/>
            <person name="Saurin W."/>
            <person name="Scarpelli C."/>
            <person name="Wincker P."/>
            <person name="Lander E.S."/>
            <person name="Weissenbach J."/>
            <person name="Roest Crollius H."/>
        </authorList>
    </citation>
    <scope>NUCLEOTIDE SEQUENCE [LARGE SCALE GENOMIC DNA]</scope>
</reference>
<feature type="repeat" description="ANK" evidence="4">
    <location>
        <begin position="364"/>
        <end position="380"/>
    </location>
</feature>
<feature type="region of interest" description="Disordered" evidence="5">
    <location>
        <begin position="105"/>
        <end position="203"/>
    </location>
</feature>
<gene>
    <name evidence="7" type="ORF">GSTENG00030449001</name>
</gene>